<evidence type="ECO:0000313" key="2">
    <source>
        <dbReference type="Proteomes" id="UP001234297"/>
    </source>
</evidence>
<gene>
    <name evidence="1" type="ORF">MRB53_032262</name>
</gene>
<accession>A0ACC2KSH2</accession>
<organism evidence="1 2">
    <name type="scientific">Persea americana</name>
    <name type="common">Avocado</name>
    <dbReference type="NCBI Taxonomy" id="3435"/>
    <lineage>
        <taxon>Eukaryota</taxon>
        <taxon>Viridiplantae</taxon>
        <taxon>Streptophyta</taxon>
        <taxon>Embryophyta</taxon>
        <taxon>Tracheophyta</taxon>
        <taxon>Spermatophyta</taxon>
        <taxon>Magnoliopsida</taxon>
        <taxon>Magnoliidae</taxon>
        <taxon>Laurales</taxon>
        <taxon>Lauraceae</taxon>
        <taxon>Persea</taxon>
    </lineage>
</organism>
<protein>
    <submittedName>
        <fullName evidence="1">Uncharacterized protein</fullName>
    </submittedName>
</protein>
<evidence type="ECO:0000313" key="1">
    <source>
        <dbReference type="EMBL" id="KAJ8623732.1"/>
    </source>
</evidence>
<keyword evidence="2" id="KW-1185">Reference proteome</keyword>
<dbReference type="EMBL" id="CM056819">
    <property type="protein sequence ID" value="KAJ8623732.1"/>
    <property type="molecule type" value="Genomic_DNA"/>
</dbReference>
<sequence>MPFFLLLAFVCPYLSTAATLESISWGSSLSVERSHDVIVSPDHTFSAGFYGVGDNAFCFAVWFNKSVKFTPVWMANRDQPVNGRRSALSLQKGGNLVLTDAGRLVIWKTDTASSSPVQLRLQNTGNLMILQISTNKTLWQSFGFPTDTLLPLQPFTREMKLIASRSQSNYSSGFYSFFFDNDNIMRLLYSTPNISSTFWPDPGLVTWDAGRTTYNSSRIAAFDSSGYFQSSDDLKFSASDFGVGPMRRLTIGYDGNLRLYSLDEKGDWGISWQAIPEICSMHGLCGPNGICIYEQSQRRCSCPSGFKLKDPTDLSQGCWPTFNLSCDPLDSKFITLPYTEFYGYDLNYTENLSLQQCMNICLKSCSCKAILYRGDGPKGNGQCYPKTQLLNGFHSPAFNGTVHIRVPINETLSDRDRVWLETTVLSCDPNAHVELDRTYEQKQENSSLKYLLWFVAIIGGVELICIYMGWWYMNKNNSQSAIEKRSGNKHLNISKIRGTRGYMAPEWILNQPITSKVDVYSYGIVLLEMVTGRNSFGFNIDSEGDGKEFRNLVTWVREMTCATNGRPGRIGQIIDPKMDAAYDVVKMEILVKVALQCVEEDKDARPTMTQVVQMLVRHEYDY</sequence>
<name>A0ACC2KSH2_PERAE</name>
<dbReference type="Proteomes" id="UP001234297">
    <property type="component" value="Chromosome 11"/>
</dbReference>
<comment type="caution">
    <text evidence="1">The sequence shown here is derived from an EMBL/GenBank/DDBJ whole genome shotgun (WGS) entry which is preliminary data.</text>
</comment>
<proteinExistence type="predicted"/>
<reference evidence="1 2" key="1">
    <citation type="journal article" date="2022" name="Hortic Res">
        <title>A haplotype resolved chromosomal level avocado genome allows analysis of novel avocado genes.</title>
        <authorList>
            <person name="Nath O."/>
            <person name="Fletcher S.J."/>
            <person name="Hayward A."/>
            <person name="Shaw L.M."/>
            <person name="Masouleh A.K."/>
            <person name="Furtado A."/>
            <person name="Henry R.J."/>
            <person name="Mitter N."/>
        </authorList>
    </citation>
    <scope>NUCLEOTIDE SEQUENCE [LARGE SCALE GENOMIC DNA]</scope>
    <source>
        <strain evidence="2">cv. Hass</strain>
    </source>
</reference>